<comment type="caution">
    <text evidence="1">The sequence shown here is derived from an EMBL/GenBank/DDBJ whole genome shotgun (WGS) entry which is preliminary data.</text>
</comment>
<dbReference type="RefSeq" id="WP_371753002.1">
    <property type="nucleotide sequence ID" value="NZ_JAYJLD010000004.1"/>
</dbReference>
<evidence type="ECO:0000313" key="2">
    <source>
        <dbReference type="Proteomes" id="UP001310386"/>
    </source>
</evidence>
<gene>
    <name evidence="1" type="ORF">VF724_04355</name>
</gene>
<evidence type="ECO:0000313" key="1">
    <source>
        <dbReference type="EMBL" id="MEB3100888.1"/>
    </source>
</evidence>
<name>A0ABU5ZEG3_9BACL</name>
<organism evidence="1 2">
    <name type="scientific">Ferviditalea candida</name>
    <dbReference type="NCBI Taxonomy" id="3108399"/>
    <lineage>
        <taxon>Bacteria</taxon>
        <taxon>Bacillati</taxon>
        <taxon>Bacillota</taxon>
        <taxon>Bacilli</taxon>
        <taxon>Bacillales</taxon>
        <taxon>Paenibacillaceae</taxon>
        <taxon>Ferviditalea</taxon>
    </lineage>
</organism>
<proteinExistence type="predicted"/>
<reference evidence="1" key="1">
    <citation type="submission" date="2023-12" db="EMBL/GenBank/DDBJ databases">
        <title>Fervidustalea candida gen. nov., sp. nov., a novel member of the family Paenibacillaceae isolated from a geothermal area.</title>
        <authorList>
            <person name="Li W.-J."/>
            <person name="Jiao J.-Y."/>
            <person name="Chen Y."/>
        </authorList>
    </citation>
    <scope>NUCLEOTIDE SEQUENCE</scope>
    <source>
        <strain evidence="1">SYSU GA230002</strain>
    </source>
</reference>
<dbReference type="EMBL" id="JAYJLD010000004">
    <property type="protein sequence ID" value="MEB3100888.1"/>
    <property type="molecule type" value="Genomic_DNA"/>
</dbReference>
<protein>
    <submittedName>
        <fullName evidence="1">Uncharacterized protein</fullName>
    </submittedName>
</protein>
<sequence length="57" mass="6402">MKKKNNSEVDYSVSAGRKITLDVFSVAKQMGIPQQDIRGLFMDIQEKNRVSGQAESK</sequence>
<dbReference type="Proteomes" id="UP001310386">
    <property type="component" value="Unassembled WGS sequence"/>
</dbReference>
<keyword evidence="2" id="KW-1185">Reference proteome</keyword>
<accession>A0ABU5ZEG3</accession>